<proteinExistence type="predicted"/>
<evidence type="ECO:0008006" key="3">
    <source>
        <dbReference type="Google" id="ProtNLM"/>
    </source>
</evidence>
<dbReference type="PROSITE" id="PS00018">
    <property type="entry name" value="EF_HAND_1"/>
    <property type="match status" value="1"/>
</dbReference>
<protein>
    <recommendedName>
        <fullName evidence="3">EF-hand domain-containing protein</fullName>
    </recommendedName>
</protein>
<dbReference type="AlphaFoldDB" id="A0AAW1R4N1"/>
<name>A0AAW1R4N1_9CHLO</name>
<evidence type="ECO:0000313" key="1">
    <source>
        <dbReference type="EMBL" id="KAK9828381.1"/>
    </source>
</evidence>
<sequence length="220" mass="24571">MRSGCSAERSQHMNAPSADNNNLHRFLGEEFQRVAKRGCDYLVLDELLALRLPRSTWPVAFSHLGVLYALDSDRDGRVTLHDLAALAEEARLYARQHAPHECQAQLQGACTLRLYWEAAKPQGTAAFVTWVCQLLREVAPTQRCAVSGRGIIEFFPREAVDTLHMLFNVNEMQGLDSQALLDLLQRAGEDSGLMYLDDEAFDELVPVETRPSEATPVSMA</sequence>
<comment type="caution">
    <text evidence="1">The sequence shown here is derived from an EMBL/GenBank/DDBJ whole genome shotgun (WGS) entry which is preliminary data.</text>
</comment>
<accession>A0AAW1R4N1</accession>
<reference evidence="1 2" key="1">
    <citation type="journal article" date="2024" name="Nat. Commun.">
        <title>Phylogenomics reveals the evolutionary origins of lichenization in chlorophyte algae.</title>
        <authorList>
            <person name="Puginier C."/>
            <person name="Libourel C."/>
            <person name="Otte J."/>
            <person name="Skaloud P."/>
            <person name="Haon M."/>
            <person name="Grisel S."/>
            <person name="Petersen M."/>
            <person name="Berrin J.G."/>
            <person name="Delaux P.M."/>
            <person name="Dal Grande F."/>
            <person name="Keller J."/>
        </authorList>
    </citation>
    <scope>NUCLEOTIDE SEQUENCE [LARGE SCALE GENOMIC DNA]</scope>
    <source>
        <strain evidence="1 2">SAG 245.80</strain>
    </source>
</reference>
<gene>
    <name evidence="1" type="ORF">WJX81_001823</name>
</gene>
<evidence type="ECO:0000313" key="2">
    <source>
        <dbReference type="Proteomes" id="UP001445335"/>
    </source>
</evidence>
<dbReference type="InterPro" id="IPR018247">
    <property type="entry name" value="EF_Hand_1_Ca_BS"/>
</dbReference>
<dbReference type="Proteomes" id="UP001445335">
    <property type="component" value="Unassembled WGS sequence"/>
</dbReference>
<organism evidence="1 2">
    <name type="scientific">Elliptochloris bilobata</name>
    <dbReference type="NCBI Taxonomy" id="381761"/>
    <lineage>
        <taxon>Eukaryota</taxon>
        <taxon>Viridiplantae</taxon>
        <taxon>Chlorophyta</taxon>
        <taxon>core chlorophytes</taxon>
        <taxon>Trebouxiophyceae</taxon>
        <taxon>Trebouxiophyceae incertae sedis</taxon>
        <taxon>Elliptochloris clade</taxon>
        <taxon>Elliptochloris</taxon>
    </lineage>
</organism>
<dbReference type="EMBL" id="JALJOU010000051">
    <property type="protein sequence ID" value="KAK9828381.1"/>
    <property type="molecule type" value="Genomic_DNA"/>
</dbReference>
<keyword evidence="2" id="KW-1185">Reference proteome</keyword>